<proteinExistence type="predicted"/>
<dbReference type="AlphaFoldDB" id="A0A7D5KH07"/>
<protein>
    <submittedName>
        <fullName evidence="1">Uncharacterized protein</fullName>
    </submittedName>
</protein>
<dbReference type="EMBL" id="CP058601">
    <property type="protein sequence ID" value="QLG47359.1"/>
    <property type="molecule type" value="Genomic_DNA"/>
</dbReference>
<dbReference type="RefSeq" id="WP_179259104.1">
    <property type="nucleotide sequence ID" value="NZ_CP058601.1"/>
</dbReference>
<dbReference type="GeneID" id="56031651"/>
<gene>
    <name evidence="1" type="ORF">HYG82_00130</name>
</gene>
<organism evidence="1 2">
    <name type="scientific">Natrinema halophilum</name>
    <dbReference type="NCBI Taxonomy" id="1699371"/>
    <lineage>
        <taxon>Archaea</taxon>
        <taxon>Methanobacteriati</taxon>
        <taxon>Methanobacteriota</taxon>
        <taxon>Stenosarchaea group</taxon>
        <taxon>Halobacteria</taxon>
        <taxon>Halobacteriales</taxon>
        <taxon>Natrialbaceae</taxon>
        <taxon>Natrinema</taxon>
    </lineage>
</organism>
<name>A0A7D5KH07_9EURY</name>
<evidence type="ECO:0000313" key="2">
    <source>
        <dbReference type="Proteomes" id="UP000509241"/>
    </source>
</evidence>
<accession>A0A7D5KH07</accession>
<reference evidence="1 2" key="1">
    <citation type="submission" date="2020-07" db="EMBL/GenBank/DDBJ databases">
        <authorList>
            <person name="Cui H."/>
        </authorList>
    </citation>
    <scope>NUCLEOTIDE SEQUENCE [LARGE SCALE GENOMIC DNA]</scope>
    <source>
        <strain evidence="1 2">YPL8</strain>
    </source>
</reference>
<dbReference type="Proteomes" id="UP000509241">
    <property type="component" value="Chromosome"/>
</dbReference>
<dbReference type="KEGG" id="haly:HYG82_00130"/>
<keyword evidence="2" id="KW-1185">Reference proteome</keyword>
<evidence type="ECO:0000313" key="1">
    <source>
        <dbReference type="EMBL" id="QLG47359.1"/>
    </source>
</evidence>
<sequence>MTRIESSGDGKRRRSRLSFGITSRYPGSSTIYLSYLLSLPVLAQPGQQQFEATWSSV</sequence>